<accession>A0A6M1L9W0</accession>
<organism evidence="5 6">
    <name type="scientific">Verrucosispora sioxanthis</name>
    <dbReference type="NCBI Taxonomy" id="2499994"/>
    <lineage>
        <taxon>Bacteria</taxon>
        <taxon>Bacillati</taxon>
        <taxon>Actinomycetota</taxon>
        <taxon>Actinomycetes</taxon>
        <taxon>Micromonosporales</taxon>
        <taxon>Micromonosporaceae</taxon>
        <taxon>Micromonospora</taxon>
    </lineage>
</organism>
<dbReference type="GO" id="GO:0003677">
    <property type="term" value="F:DNA binding"/>
    <property type="evidence" value="ECO:0007669"/>
    <property type="project" value="UniProtKB-KW"/>
</dbReference>
<comment type="caution">
    <text evidence="5">The sequence shown here is derived from an EMBL/GenBank/DDBJ whole genome shotgun (WGS) entry which is preliminary data.</text>
</comment>
<protein>
    <submittedName>
        <fullName evidence="5">Response regulator transcription factor</fullName>
    </submittedName>
</protein>
<evidence type="ECO:0000256" key="2">
    <source>
        <dbReference type="ARBA" id="ARBA00023125"/>
    </source>
</evidence>
<sequence>MPRGPRPASAANAAGLTPRQAEVLGLLAEGLTNAEIASRLTLAPKTIEHHVAAVLDKLGATTRGQAVAAARRRGLVG</sequence>
<keyword evidence="3" id="KW-0804">Transcription</keyword>
<evidence type="ECO:0000259" key="4">
    <source>
        <dbReference type="PROSITE" id="PS50043"/>
    </source>
</evidence>
<dbReference type="EMBL" id="SAIY01000008">
    <property type="protein sequence ID" value="NGM15040.1"/>
    <property type="molecule type" value="Genomic_DNA"/>
</dbReference>
<keyword evidence="1" id="KW-0805">Transcription regulation</keyword>
<evidence type="ECO:0000313" key="6">
    <source>
        <dbReference type="Proteomes" id="UP000478148"/>
    </source>
</evidence>
<dbReference type="RefSeq" id="WP_164448920.1">
    <property type="nucleotide sequence ID" value="NZ_SAIY01000008.1"/>
</dbReference>
<evidence type="ECO:0000313" key="5">
    <source>
        <dbReference type="EMBL" id="NGM15040.1"/>
    </source>
</evidence>
<dbReference type="InterPro" id="IPR016032">
    <property type="entry name" value="Sig_transdc_resp-reg_C-effctor"/>
</dbReference>
<dbReference type="Pfam" id="PF00196">
    <property type="entry name" value="GerE"/>
    <property type="match status" value="1"/>
</dbReference>
<dbReference type="AlphaFoldDB" id="A0A6M1L9W0"/>
<dbReference type="PANTHER" id="PTHR44688">
    <property type="entry name" value="DNA-BINDING TRANSCRIPTIONAL ACTIVATOR DEVR_DOSR"/>
    <property type="match status" value="1"/>
</dbReference>
<dbReference type="PROSITE" id="PS00622">
    <property type="entry name" value="HTH_LUXR_1"/>
    <property type="match status" value="1"/>
</dbReference>
<keyword evidence="6" id="KW-1185">Reference proteome</keyword>
<dbReference type="InterPro" id="IPR036388">
    <property type="entry name" value="WH-like_DNA-bd_sf"/>
</dbReference>
<feature type="domain" description="HTH luxR-type" evidence="4">
    <location>
        <begin position="9"/>
        <end position="74"/>
    </location>
</feature>
<name>A0A6M1L9W0_9ACTN</name>
<dbReference type="SMART" id="SM00421">
    <property type="entry name" value="HTH_LUXR"/>
    <property type="match status" value="1"/>
</dbReference>
<dbReference type="Proteomes" id="UP000478148">
    <property type="component" value="Unassembled WGS sequence"/>
</dbReference>
<dbReference type="InterPro" id="IPR000792">
    <property type="entry name" value="Tscrpt_reg_LuxR_C"/>
</dbReference>
<keyword evidence="2" id="KW-0238">DNA-binding</keyword>
<reference evidence="5 6" key="1">
    <citation type="submission" date="2020-02" db="EMBL/GenBank/DDBJ databases">
        <title>Draft Genome Sequence of Verrucosispora sp. Strain CWR15, Isolated from Gulf of Mexico Sponge.</title>
        <authorList>
            <person name="Kennedy S.J."/>
            <person name="Cella E."/>
            <person name="Azarian T."/>
            <person name="Baker B.J."/>
            <person name="Shaw L.N."/>
        </authorList>
    </citation>
    <scope>NUCLEOTIDE SEQUENCE [LARGE SCALE GENOMIC DNA]</scope>
    <source>
        <strain evidence="5 6">CWR15</strain>
    </source>
</reference>
<dbReference type="CDD" id="cd06170">
    <property type="entry name" value="LuxR_C_like"/>
    <property type="match status" value="1"/>
</dbReference>
<dbReference type="PRINTS" id="PR00038">
    <property type="entry name" value="HTHLUXR"/>
</dbReference>
<gene>
    <name evidence="5" type="ORF">ENC19_21520</name>
</gene>
<dbReference type="SUPFAM" id="SSF46894">
    <property type="entry name" value="C-terminal effector domain of the bipartite response regulators"/>
    <property type="match status" value="1"/>
</dbReference>
<dbReference type="PROSITE" id="PS50043">
    <property type="entry name" value="HTH_LUXR_2"/>
    <property type="match status" value="1"/>
</dbReference>
<evidence type="ECO:0000256" key="3">
    <source>
        <dbReference type="ARBA" id="ARBA00023163"/>
    </source>
</evidence>
<dbReference type="PANTHER" id="PTHR44688:SF16">
    <property type="entry name" value="DNA-BINDING TRANSCRIPTIONAL ACTIVATOR DEVR_DOSR"/>
    <property type="match status" value="1"/>
</dbReference>
<evidence type="ECO:0000256" key="1">
    <source>
        <dbReference type="ARBA" id="ARBA00023015"/>
    </source>
</evidence>
<proteinExistence type="predicted"/>
<dbReference type="Gene3D" id="1.10.10.10">
    <property type="entry name" value="Winged helix-like DNA-binding domain superfamily/Winged helix DNA-binding domain"/>
    <property type="match status" value="1"/>
</dbReference>
<dbReference type="GO" id="GO:0006355">
    <property type="term" value="P:regulation of DNA-templated transcription"/>
    <property type="evidence" value="ECO:0007669"/>
    <property type="project" value="InterPro"/>
</dbReference>